<name>A0A382P7T7_9ZZZZ</name>
<organism evidence="1">
    <name type="scientific">marine metagenome</name>
    <dbReference type="NCBI Taxonomy" id="408172"/>
    <lineage>
        <taxon>unclassified sequences</taxon>
        <taxon>metagenomes</taxon>
        <taxon>ecological metagenomes</taxon>
    </lineage>
</organism>
<gene>
    <name evidence="1" type="ORF">METZ01_LOCUS322333</name>
</gene>
<dbReference type="EMBL" id="UINC01105503">
    <property type="protein sequence ID" value="SVC69479.1"/>
    <property type="molecule type" value="Genomic_DNA"/>
</dbReference>
<protein>
    <submittedName>
        <fullName evidence="1">Uncharacterized protein</fullName>
    </submittedName>
</protein>
<feature type="non-terminal residue" evidence="1">
    <location>
        <position position="25"/>
    </location>
</feature>
<proteinExistence type="predicted"/>
<dbReference type="AlphaFoldDB" id="A0A382P7T7"/>
<evidence type="ECO:0000313" key="1">
    <source>
        <dbReference type="EMBL" id="SVC69479.1"/>
    </source>
</evidence>
<accession>A0A382P7T7</accession>
<sequence length="25" mass="2854">MPFRARGYLKQTVSSLPVTSLEFIL</sequence>
<reference evidence="1" key="1">
    <citation type="submission" date="2018-05" db="EMBL/GenBank/DDBJ databases">
        <authorList>
            <person name="Lanie J.A."/>
            <person name="Ng W.-L."/>
            <person name="Kazmierczak K.M."/>
            <person name="Andrzejewski T.M."/>
            <person name="Davidsen T.M."/>
            <person name="Wayne K.J."/>
            <person name="Tettelin H."/>
            <person name="Glass J.I."/>
            <person name="Rusch D."/>
            <person name="Podicherti R."/>
            <person name="Tsui H.-C.T."/>
            <person name="Winkler M.E."/>
        </authorList>
    </citation>
    <scope>NUCLEOTIDE SEQUENCE</scope>
</reference>